<proteinExistence type="inferred from homology"/>
<evidence type="ECO:0000256" key="3">
    <source>
        <dbReference type="ARBA" id="ARBA00022475"/>
    </source>
</evidence>
<feature type="transmembrane region" description="Helical" evidence="7">
    <location>
        <begin position="79"/>
        <end position="98"/>
    </location>
</feature>
<dbReference type="Gene3D" id="1.10.3720.10">
    <property type="entry name" value="MetI-like"/>
    <property type="match status" value="1"/>
</dbReference>
<evidence type="ECO:0000256" key="2">
    <source>
        <dbReference type="ARBA" id="ARBA00022448"/>
    </source>
</evidence>
<dbReference type="Proteomes" id="UP000196803">
    <property type="component" value="Unassembled WGS sequence"/>
</dbReference>
<evidence type="ECO:0000313" key="9">
    <source>
        <dbReference type="EMBL" id="SMR92492.1"/>
    </source>
</evidence>
<evidence type="ECO:0000256" key="4">
    <source>
        <dbReference type="ARBA" id="ARBA00022692"/>
    </source>
</evidence>
<dbReference type="CDD" id="cd06261">
    <property type="entry name" value="TM_PBP2"/>
    <property type="match status" value="1"/>
</dbReference>
<gene>
    <name evidence="9" type="ORF">SAMN05216240_1029</name>
</gene>
<comment type="similarity">
    <text evidence="7">Belongs to the binding-protein-dependent transport system permease family.</text>
</comment>
<accession>A0ABY1S7W0</accession>
<evidence type="ECO:0000256" key="5">
    <source>
        <dbReference type="ARBA" id="ARBA00022989"/>
    </source>
</evidence>
<comment type="caution">
    <text evidence="9">The sequence shown here is derived from an EMBL/GenBank/DDBJ whole genome shotgun (WGS) entry which is preliminary data.</text>
</comment>
<evidence type="ECO:0000259" key="8">
    <source>
        <dbReference type="PROSITE" id="PS50928"/>
    </source>
</evidence>
<dbReference type="GeneID" id="31773379"/>
<keyword evidence="2 7" id="KW-0813">Transport</keyword>
<feature type="transmembrane region" description="Helical" evidence="7">
    <location>
        <begin position="265"/>
        <end position="282"/>
    </location>
</feature>
<keyword evidence="4 7" id="KW-0812">Transmembrane</keyword>
<keyword evidence="10" id="KW-1185">Reference proteome</keyword>
<dbReference type="SUPFAM" id="SSF161098">
    <property type="entry name" value="MetI-like"/>
    <property type="match status" value="1"/>
</dbReference>
<name>A0ABY1S7W0_CALBS</name>
<feature type="transmembrane region" description="Helical" evidence="7">
    <location>
        <begin position="142"/>
        <end position="162"/>
    </location>
</feature>
<keyword evidence="6 7" id="KW-0472">Membrane</keyword>
<dbReference type="EMBL" id="FXXC01000001">
    <property type="protein sequence ID" value="SMR92492.1"/>
    <property type="molecule type" value="Genomic_DNA"/>
</dbReference>
<reference evidence="9 10" key="1">
    <citation type="submission" date="2017-05" db="EMBL/GenBank/DDBJ databases">
        <authorList>
            <person name="Varghese N."/>
            <person name="Submissions S."/>
        </authorList>
    </citation>
    <scope>NUCLEOTIDE SEQUENCE [LARGE SCALE GENOMIC DNA]</scope>
    <source>
        <strain evidence="9 10">MACB1020</strain>
    </source>
</reference>
<keyword evidence="5 7" id="KW-1133">Transmembrane helix</keyword>
<evidence type="ECO:0000313" key="10">
    <source>
        <dbReference type="Proteomes" id="UP000196803"/>
    </source>
</evidence>
<protein>
    <submittedName>
        <fullName evidence="9">Aldouronate transport system permease protein</fullName>
    </submittedName>
</protein>
<evidence type="ECO:0000256" key="7">
    <source>
        <dbReference type="RuleBase" id="RU363032"/>
    </source>
</evidence>
<evidence type="ECO:0000256" key="6">
    <source>
        <dbReference type="ARBA" id="ARBA00023136"/>
    </source>
</evidence>
<keyword evidence="3" id="KW-1003">Cell membrane</keyword>
<dbReference type="InterPro" id="IPR035906">
    <property type="entry name" value="MetI-like_sf"/>
</dbReference>
<dbReference type="PANTHER" id="PTHR43744:SF9">
    <property type="entry name" value="POLYGALACTURONAN_RHAMNOGALACTURONAN TRANSPORT SYSTEM PERMEASE PROTEIN YTCP"/>
    <property type="match status" value="1"/>
</dbReference>
<dbReference type="PROSITE" id="PS50928">
    <property type="entry name" value="ABC_TM1"/>
    <property type="match status" value="1"/>
</dbReference>
<dbReference type="InterPro" id="IPR000515">
    <property type="entry name" value="MetI-like"/>
</dbReference>
<comment type="subcellular location">
    <subcellularLocation>
        <location evidence="1 7">Cell membrane</location>
        <topology evidence="1 7">Multi-pass membrane protein</topology>
    </subcellularLocation>
</comment>
<dbReference type="PANTHER" id="PTHR43744">
    <property type="entry name" value="ABC TRANSPORTER PERMEASE PROTEIN MG189-RELATED-RELATED"/>
    <property type="match status" value="1"/>
</dbReference>
<sequence>MVKDNSLSTKILTLIVHITMIFVLIVTLYPVLNVFASSLGSADANNRGIVTIFPIGFTLDSYKMIFTAGAVPRAFKNSVIYTVVGTLINLILTTSFAYPLSRKSLPLKSFYTWLVIITMYFSGGLIPLFILVKNLGLYDTMWALILPGAINTTNLIIMRTFFQNIPHELEESAYLDGANEFIIFTRIVLPLSKAALATVGLYYAVGHWNSWFNAMIFLSDQKKFPLQLVLRDIIMLAQTLQQAAEAGDLSARQELGLINAKGVKYATLFVSMIPMLAVYPFVQKYFVKGVMIGSLKD</sequence>
<evidence type="ECO:0000256" key="1">
    <source>
        <dbReference type="ARBA" id="ARBA00004651"/>
    </source>
</evidence>
<feature type="transmembrane region" description="Helical" evidence="7">
    <location>
        <begin position="183"/>
        <end position="205"/>
    </location>
</feature>
<organism evidence="9 10">
    <name type="scientific">Caldicellulosiruptor bescii</name>
    <name type="common">Anaerocellum thermophilum</name>
    <dbReference type="NCBI Taxonomy" id="31899"/>
    <lineage>
        <taxon>Bacteria</taxon>
        <taxon>Bacillati</taxon>
        <taxon>Bacillota</taxon>
        <taxon>Bacillota incertae sedis</taxon>
        <taxon>Caldicellulosiruptorales</taxon>
        <taxon>Caldicellulosiruptoraceae</taxon>
        <taxon>Caldicellulosiruptor</taxon>
    </lineage>
</organism>
<feature type="transmembrane region" description="Helical" evidence="7">
    <location>
        <begin position="110"/>
        <end position="130"/>
    </location>
</feature>
<feature type="transmembrane region" description="Helical" evidence="7">
    <location>
        <begin position="12"/>
        <end position="32"/>
    </location>
</feature>
<dbReference type="Pfam" id="PF00528">
    <property type="entry name" value="BPD_transp_1"/>
    <property type="match status" value="1"/>
</dbReference>
<feature type="domain" description="ABC transmembrane type-1" evidence="8">
    <location>
        <begin position="75"/>
        <end position="276"/>
    </location>
</feature>
<dbReference type="RefSeq" id="WP_015908391.1">
    <property type="nucleotide sequence ID" value="NZ_FUZJ01000001.1"/>
</dbReference>